<reference evidence="2" key="2">
    <citation type="submission" date="2020-05" db="UniProtKB">
        <authorList>
            <consortium name="EnsemblMetazoa"/>
        </authorList>
    </citation>
    <scope>IDENTIFICATION</scope>
    <source>
        <strain evidence="2">LVP_AGWG</strain>
    </source>
</reference>
<dbReference type="GO" id="GO:0007160">
    <property type="term" value="P:cell-matrix adhesion"/>
    <property type="evidence" value="ECO:0007669"/>
    <property type="project" value="TreeGrafter"/>
</dbReference>
<dbReference type="InterPro" id="IPR013517">
    <property type="entry name" value="FG-GAP"/>
</dbReference>
<dbReference type="GO" id="GO:0009897">
    <property type="term" value="C:external side of plasma membrane"/>
    <property type="evidence" value="ECO:0007669"/>
    <property type="project" value="TreeGrafter"/>
</dbReference>
<dbReference type="SMART" id="SM00191">
    <property type="entry name" value="Int_alpha"/>
    <property type="match status" value="5"/>
</dbReference>
<dbReference type="GO" id="GO:0007229">
    <property type="term" value="P:integrin-mediated signaling pathway"/>
    <property type="evidence" value="ECO:0007669"/>
    <property type="project" value="UniProtKB-KW"/>
</dbReference>
<dbReference type="PANTHER" id="PTHR23220">
    <property type="entry name" value="INTEGRIN ALPHA"/>
    <property type="match status" value="1"/>
</dbReference>
<evidence type="ECO:0000256" key="1">
    <source>
        <dbReference type="RuleBase" id="RU003762"/>
    </source>
</evidence>
<feature type="signal peptide" evidence="1">
    <location>
        <begin position="1"/>
        <end position="18"/>
    </location>
</feature>
<accession>A0A6I8U2Y4</accession>
<feature type="chain" id="PRO_5036530133" evidence="1">
    <location>
        <begin position="19"/>
        <end position="503"/>
    </location>
</feature>
<dbReference type="PROSITE" id="PS51470">
    <property type="entry name" value="FG_GAP"/>
    <property type="match status" value="2"/>
</dbReference>
<sequence length="503" mass="55435">MMINILNLLFAAFAVGAGYNISPVPNVIFKKPGNRWTSSEHKQSYFGLAVHLKESALYVGAPKATTFSRRYNTFNDSGVVYECGVLSSSCEVYSQLEDRNFVADALMSGQYFGATLDGLTENDALVACTPRLIVGSNRHAATGACYTTVNGSIYNQQQALKYRKNTMMVDSAMEGFAVHVFRNHRKELGGILTGMPGFNFTGSIFIYDDNLEDGILLNSWQLEENGYFGYSVATVLVENKTIHVVGAPRSGKVYVFEAKKVHRKMAQMSVHTILTSDKFGDYYGYSLCTEDINGDGLMDVMVGVPFSSRDGVSENGAVYVYINHGLNAQGMTALELRHILMSEYQGSGQFGYSITSVGDLNRDNYNDIAVGSPFEGTGAVYIFHGSARGLVSKPSQVLRFVNHNTVQPNLQPMFGASISKAADIDGNGFGDIAVGAPTAEVVHLFRTYPLIRPNFRITFSKEFISIENATVQSEYESAIEDEVSIVVCHSYEYVYYPKDRQHY</sequence>
<dbReference type="AlphaFoldDB" id="A0A6I8U2Y4"/>
<dbReference type="EnsemblMetazoa" id="AAEL021609-RA">
    <property type="protein sequence ID" value="AAEL021609-PA"/>
    <property type="gene ID" value="AAEL021609"/>
</dbReference>
<dbReference type="GO" id="GO:0005178">
    <property type="term" value="F:integrin binding"/>
    <property type="evidence" value="ECO:0007669"/>
    <property type="project" value="TreeGrafter"/>
</dbReference>
<dbReference type="Gene3D" id="2.130.10.130">
    <property type="entry name" value="Integrin alpha, N-terminal"/>
    <property type="match status" value="1"/>
</dbReference>
<evidence type="ECO:0000313" key="3">
    <source>
        <dbReference type="Proteomes" id="UP000008820"/>
    </source>
</evidence>
<comment type="similarity">
    <text evidence="1">Belongs to the integrin alpha chain family.</text>
</comment>
<dbReference type="InterPro" id="IPR013519">
    <property type="entry name" value="Int_alpha_beta-p"/>
</dbReference>
<keyword evidence="3" id="KW-1185">Reference proteome</keyword>
<dbReference type="PANTHER" id="PTHR23220:SF83">
    <property type="entry name" value="INTEGRIN ALPHA-PS3-RELATED"/>
    <property type="match status" value="1"/>
</dbReference>
<dbReference type="InterPro" id="IPR028994">
    <property type="entry name" value="Integrin_alpha_N"/>
</dbReference>
<keyword evidence="1" id="KW-0401">Integrin</keyword>
<keyword evidence="1" id="KW-0732">Signal</keyword>
<dbReference type="GO" id="GO:0033627">
    <property type="term" value="P:cell adhesion mediated by integrin"/>
    <property type="evidence" value="ECO:0007669"/>
    <property type="project" value="TreeGrafter"/>
</dbReference>
<dbReference type="OrthoDB" id="5317514at2759"/>
<keyword evidence="1" id="KW-0675">Receptor</keyword>
<evidence type="ECO:0000313" key="2">
    <source>
        <dbReference type="EnsemblMetazoa" id="AAEL021609-PA"/>
    </source>
</evidence>
<dbReference type="Proteomes" id="UP000008820">
    <property type="component" value="Chromosome 2"/>
</dbReference>
<dbReference type="GO" id="GO:0008305">
    <property type="term" value="C:integrin complex"/>
    <property type="evidence" value="ECO:0007669"/>
    <property type="project" value="InterPro"/>
</dbReference>
<organism evidence="2 3">
    <name type="scientific">Aedes aegypti</name>
    <name type="common">Yellowfever mosquito</name>
    <name type="synonym">Culex aegypti</name>
    <dbReference type="NCBI Taxonomy" id="7159"/>
    <lineage>
        <taxon>Eukaryota</taxon>
        <taxon>Metazoa</taxon>
        <taxon>Ecdysozoa</taxon>
        <taxon>Arthropoda</taxon>
        <taxon>Hexapoda</taxon>
        <taxon>Insecta</taxon>
        <taxon>Pterygota</taxon>
        <taxon>Neoptera</taxon>
        <taxon>Endopterygota</taxon>
        <taxon>Diptera</taxon>
        <taxon>Nematocera</taxon>
        <taxon>Culicoidea</taxon>
        <taxon>Culicidae</taxon>
        <taxon>Culicinae</taxon>
        <taxon>Aedini</taxon>
        <taxon>Aedes</taxon>
        <taxon>Stegomyia</taxon>
    </lineage>
</organism>
<reference evidence="2 3" key="1">
    <citation type="submission" date="2017-06" db="EMBL/GenBank/DDBJ databases">
        <title>Aedes aegypti genome working group (AGWG) sequencing and assembly.</title>
        <authorList>
            <consortium name="Aedes aegypti Genome Working Group (AGWG)"/>
            <person name="Matthews B.J."/>
        </authorList>
    </citation>
    <scope>NUCLEOTIDE SEQUENCE [LARGE SCALE GENOMIC DNA]</scope>
    <source>
        <strain evidence="2 3">LVP_AGWG</strain>
    </source>
</reference>
<dbReference type="InterPro" id="IPR000413">
    <property type="entry name" value="Integrin_alpha"/>
</dbReference>
<dbReference type="SUPFAM" id="SSF69318">
    <property type="entry name" value="Integrin alpha N-terminal domain"/>
    <property type="match status" value="1"/>
</dbReference>
<keyword evidence="1" id="KW-0130">Cell adhesion</keyword>
<dbReference type="PRINTS" id="PR01185">
    <property type="entry name" value="INTEGRINA"/>
</dbReference>
<protein>
    <submittedName>
        <fullName evidence="2">Uncharacterized protein</fullName>
    </submittedName>
</protein>
<dbReference type="Pfam" id="PF01839">
    <property type="entry name" value="FG-GAP"/>
    <property type="match status" value="3"/>
</dbReference>
<dbReference type="GO" id="GO:0098609">
    <property type="term" value="P:cell-cell adhesion"/>
    <property type="evidence" value="ECO:0007669"/>
    <property type="project" value="TreeGrafter"/>
</dbReference>
<comment type="subcellular location">
    <subcellularLocation>
        <location evidence="1">Membrane</location>
        <topology evidence="1">Single-pass type I membrane protein</topology>
    </subcellularLocation>
</comment>
<name>A0A6I8U2Y4_AEDAE</name>
<gene>
    <name evidence="2" type="primary">5564946</name>
</gene>
<dbReference type="InParanoid" id="A0A6I8U2Y4"/>
<proteinExistence type="inferred from homology"/>